<name>A0A0E9S848_ANGAN</name>
<organism evidence="1">
    <name type="scientific">Anguilla anguilla</name>
    <name type="common">European freshwater eel</name>
    <name type="synonym">Muraena anguilla</name>
    <dbReference type="NCBI Taxonomy" id="7936"/>
    <lineage>
        <taxon>Eukaryota</taxon>
        <taxon>Metazoa</taxon>
        <taxon>Chordata</taxon>
        <taxon>Craniata</taxon>
        <taxon>Vertebrata</taxon>
        <taxon>Euteleostomi</taxon>
        <taxon>Actinopterygii</taxon>
        <taxon>Neopterygii</taxon>
        <taxon>Teleostei</taxon>
        <taxon>Anguilliformes</taxon>
        <taxon>Anguillidae</taxon>
        <taxon>Anguilla</taxon>
    </lineage>
</organism>
<reference evidence="1" key="1">
    <citation type="submission" date="2014-11" db="EMBL/GenBank/DDBJ databases">
        <authorList>
            <person name="Amaro Gonzalez C."/>
        </authorList>
    </citation>
    <scope>NUCLEOTIDE SEQUENCE</scope>
</reference>
<reference evidence="1" key="2">
    <citation type="journal article" date="2015" name="Fish Shellfish Immunol.">
        <title>Early steps in the European eel (Anguilla anguilla)-Vibrio vulnificus interaction in the gills: Role of the RtxA13 toxin.</title>
        <authorList>
            <person name="Callol A."/>
            <person name="Pajuelo D."/>
            <person name="Ebbesson L."/>
            <person name="Teles M."/>
            <person name="MacKenzie S."/>
            <person name="Amaro C."/>
        </authorList>
    </citation>
    <scope>NUCLEOTIDE SEQUENCE</scope>
</reference>
<accession>A0A0E9S848</accession>
<proteinExistence type="predicted"/>
<evidence type="ECO:0000313" key="1">
    <source>
        <dbReference type="EMBL" id="JAH37604.1"/>
    </source>
</evidence>
<sequence>MKSVVLHRHRCIKKHSRFGHLKRYPL</sequence>
<dbReference type="EMBL" id="GBXM01070973">
    <property type="protein sequence ID" value="JAH37604.1"/>
    <property type="molecule type" value="Transcribed_RNA"/>
</dbReference>
<dbReference type="AlphaFoldDB" id="A0A0E9S848"/>
<protein>
    <submittedName>
        <fullName evidence="1">Uncharacterized protein</fullName>
    </submittedName>
</protein>